<evidence type="ECO:0000313" key="5">
    <source>
        <dbReference type="Proteomes" id="UP000175971"/>
    </source>
</evidence>
<dbReference type="EMBL" id="LJGZ01000094">
    <property type="protein sequence ID" value="OEV18156.1"/>
    <property type="molecule type" value="Genomic_DNA"/>
</dbReference>
<feature type="transmembrane region" description="Helical" evidence="2">
    <location>
        <begin position="657"/>
        <end position="680"/>
    </location>
</feature>
<evidence type="ECO:0000259" key="3">
    <source>
        <dbReference type="Pfam" id="PF10145"/>
    </source>
</evidence>
<name>A0A1E7LPP5_9ACTN</name>
<sequence length="969" mass="98654">MAGAMKVGTAFIDLVARGDRLFGQITTMASRAGVTAGRSLNRGMTQGLSGVNRGMAGAGLAVQALGTRVQNTGRQIQQAGQSFGRWSAPAGAAASAVKPLALGVTALGAGVIKTGMDFDTSMAKLKGVTGAPAREIALLEKTARQLGATTKFSASQAADGMGFLAMAGMKTNEIVAVTPFMLDLASAANMDLARTSDVVTNVMSGMGLGVDQAGRAVDVMAKAAMSGNTDIEMLGQAFKYVGPVAKSFGMSLEEAAASMSVLGDNGIQADMAGTAMRGMLTRLNDTSGKATKIAKKYGIELRDQDGKFIGLTASVNKFAAAGVSTTDVMTAFGQRAGPAFLALMGDDSRKKLNRLNAEMKNSEGAARNMAKAYEESAKGRLLNFKSAVEELALQMWDGGLRDATKNTLDGLTGLARGFGALPNGVRQSVVALLMVPMVVFGVAKAVTGTARLVTGFGRSVAGAGRVLVAAGKAPVAFARGLALLPTRLGLMALSLRQGTAAAGGFAARTATATASAVTSFTRTATSAVANGARTSAAWVASGARSAASFALMATRATVAGGRIAAVWVGQAVAGAASFAASMVRTAAVAVAQFVMMAARAVIWAATMAAQWIIAMGPVAWVIAAVVGLVVAVVANWDKIRAATAAVWDWIWAKIKAVWGLIKAGAVLYFTAYRVVILAAWSAIRSATSAAWTAIRALISGVWRGIRAVITAGTNAAKALMRAGFAACRAVTASTWAAIRGLISAAVAGIRSILGWFGRLGGLFRGWWNSAVSATRTTTVALIAVVRGIPGRITGALGNMGSLLYNKGRDVISGMIRGISSMTGALWSKASSVASSIKDKLNPTNWFRASFVPDDGASPLPGPFAPAFASVGRSTLLAASAVAPMGYAAPSSLGGAVGGAFSSMAAAFDAGSRGGASVGDLGNFERAANRAADGAVGRRAGATITINARTDANPYEIGKAIAWEMRTSGR</sequence>
<gene>
    <name evidence="4" type="ORF">AN221_23730</name>
</gene>
<dbReference type="NCBIfam" id="TIGR01760">
    <property type="entry name" value="tape_meas_TP901"/>
    <property type="match status" value="1"/>
</dbReference>
<dbReference type="InterPro" id="IPR010090">
    <property type="entry name" value="Phage_tape_meas"/>
</dbReference>
<dbReference type="PANTHER" id="PTHR37813:SF1">
    <property type="entry name" value="FELS-2 PROPHAGE PROTEIN"/>
    <property type="match status" value="1"/>
</dbReference>
<comment type="caution">
    <text evidence="4">The sequence shown here is derived from an EMBL/GenBank/DDBJ whole genome shotgun (WGS) entry which is preliminary data.</text>
</comment>
<keyword evidence="2" id="KW-0472">Membrane</keyword>
<keyword evidence="1" id="KW-1188">Viral release from host cell</keyword>
<feature type="transmembrane region" description="Helical" evidence="2">
    <location>
        <begin position="611"/>
        <end position="636"/>
    </location>
</feature>
<feature type="domain" description="Phage tail tape measure protein" evidence="3">
    <location>
        <begin position="140"/>
        <end position="323"/>
    </location>
</feature>
<evidence type="ECO:0000313" key="4">
    <source>
        <dbReference type="EMBL" id="OEV18156.1"/>
    </source>
</evidence>
<dbReference type="Proteomes" id="UP000175971">
    <property type="component" value="Unassembled WGS sequence"/>
</dbReference>
<feature type="transmembrane region" description="Helical" evidence="2">
    <location>
        <begin position="586"/>
        <end position="605"/>
    </location>
</feature>
<dbReference type="PANTHER" id="PTHR37813">
    <property type="entry name" value="FELS-2 PROPHAGE PROTEIN"/>
    <property type="match status" value="1"/>
</dbReference>
<keyword evidence="2" id="KW-1133">Transmembrane helix</keyword>
<dbReference type="AlphaFoldDB" id="A0A1E7LPP5"/>
<keyword evidence="5" id="KW-1185">Reference proteome</keyword>
<evidence type="ECO:0000256" key="1">
    <source>
        <dbReference type="ARBA" id="ARBA00022612"/>
    </source>
</evidence>
<reference evidence="4 5" key="1">
    <citation type="journal article" date="2016" name="Front. Microbiol.">
        <title>Comparative Genomics Analysis of Streptomyces Species Reveals Their Adaptation to the Marine Environment and Their Diversity at the Genomic Level.</title>
        <authorList>
            <person name="Tian X."/>
            <person name="Zhang Z."/>
            <person name="Yang T."/>
            <person name="Chen M."/>
            <person name="Li J."/>
            <person name="Chen F."/>
            <person name="Yang J."/>
            <person name="Li W."/>
            <person name="Zhang B."/>
            <person name="Zhang Z."/>
            <person name="Wu J."/>
            <person name="Zhang C."/>
            <person name="Long L."/>
            <person name="Xiao J."/>
        </authorList>
    </citation>
    <scope>NUCLEOTIDE SEQUENCE [LARGE SCALE GENOMIC DNA]</scope>
    <source>
        <strain evidence="4 5">SCSIO M10372</strain>
    </source>
</reference>
<organism evidence="4 5">
    <name type="scientific">Streptomyces nanshensis</name>
    <dbReference type="NCBI Taxonomy" id="518642"/>
    <lineage>
        <taxon>Bacteria</taxon>
        <taxon>Bacillati</taxon>
        <taxon>Actinomycetota</taxon>
        <taxon>Actinomycetes</taxon>
        <taxon>Kitasatosporales</taxon>
        <taxon>Streptomycetaceae</taxon>
        <taxon>Streptomyces</taxon>
    </lineage>
</organism>
<keyword evidence="2" id="KW-0812">Transmembrane</keyword>
<protein>
    <recommendedName>
        <fullName evidence="3">Phage tail tape measure protein domain-containing protein</fullName>
    </recommendedName>
</protein>
<dbReference type="Pfam" id="PF10145">
    <property type="entry name" value="PhageMin_Tail"/>
    <property type="match status" value="1"/>
</dbReference>
<proteinExistence type="predicted"/>
<dbReference type="OrthoDB" id="3765294at2"/>
<evidence type="ECO:0000256" key="2">
    <source>
        <dbReference type="SAM" id="Phobius"/>
    </source>
</evidence>
<feature type="transmembrane region" description="Helical" evidence="2">
    <location>
        <begin position="559"/>
        <end position="579"/>
    </location>
</feature>
<accession>A0A1E7LPP5</accession>